<dbReference type="Gene3D" id="3.40.10.10">
    <property type="entry name" value="DNA Methylphosphotriester Repair Domain"/>
    <property type="match status" value="1"/>
</dbReference>
<feature type="domain" description="Ada DNA repair metal-binding" evidence="2">
    <location>
        <begin position="25"/>
        <end position="69"/>
    </location>
</feature>
<dbReference type="InterPro" id="IPR004026">
    <property type="entry name" value="Ada_DNA_repair_Zn-bd"/>
</dbReference>
<proteinExistence type="predicted"/>
<dbReference type="Proteomes" id="UP000467305">
    <property type="component" value="Unassembled WGS sequence"/>
</dbReference>
<comment type="caution">
    <text evidence="3">The sequence shown here is derived from an EMBL/GenBank/DDBJ whole genome shotgun (WGS) entry which is preliminary data.</text>
</comment>
<protein>
    <submittedName>
        <fullName evidence="3">Metal-binding protein</fullName>
    </submittedName>
</protein>
<gene>
    <name evidence="3" type="ORF">F7018_14640</name>
</gene>
<dbReference type="RefSeq" id="WP_150900844.1">
    <property type="nucleotide sequence ID" value="NZ_WAAU01000029.1"/>
</dbReference>
<dbReference type="GO" id="GO:0006355">
    <property type="term" value="P:regulation of DNA-templated transcription"/>
    <property type="evidence" value="ECO:0007669"/>
    <property type="project" value="InterPro"/>
</dbReference>
<reference evidence="3 4" key="1">
    <citation type="submission" date="2019-09" db="EMBL/GenBank/DDBJ databases">
        <authorList>
            <person name="Cao W.R."/>
        </authorList>
    </citation>
    <scope>NUCLEOTIDE SEQUENCE [LARGE SCALE GENOMIC DNA]</scope>
    <source>
        <strain evidence="4">a4</strain>
    </source>
</reference>
<dbReference type="EMBL" id="WAAU01000029">
    <property type="protein sequence ID" value="KAB1154210.1"/>
    <property type="molecule type" value="Genomic_DNA"/>
</dbReference>
<dbReference type="GO" id="GO:0006281">
    <property type="term" value="P:DNA repair"/>
    <property type="evidence" value="ECO:0007669"/>
    <property type="project" value="InterPro"/>
</dbReference>
<dbReference type="InterPro" id="IPR035451">
    <property type="entry name" value="Ada-like_dom_sf"/>
</dbReference>
<accession>A0A7J5A9G9</accession>
<dbReference type="SUPFAM" id="SSF57884">
    <property type="entry name" value="Ada DNA repair protein, N-terminal domain (N-Ada 10)"/>
    <property type="match status" value="1"/>
</dbReference>
<sequence>MIKHSDINKKELFLKIKNEEITLGGNRRLKIYGTLQCKSGKRMKIQNRMFFKTEKEAKENDFRPCGHCMTDKYKLWKAQQN</sequence>
<evidence type="ECO:0000313" key="4">
    <source>
        <dbReference type="Proteomes" id="UP000467305"/>
    </source>
</evidence>
<evidence type="ECO:0000259" key="2">
    <source>
        <dbReference type="Pfam" id="PF02805"/>
    </source>
</evidence>
<evidence type="ECO:0000256" key="1">
    <source>
        <dbReference type="ARBA" id="ARBA00023159"/>
    </source>
</evidence>
<dbReference type="GO" id="GO:0003677">
    <property type="term" value="F:DNA binding"/>
    <property type="evidence" value="ECO:0007669"/>
    <property type="project" value="InterPro"/>
</dbReference>
<dbReference type="GO" id="GO:0008270">
    <property type="term" value="F:zinc ion binding"/>
    <property type="evidence" value="ECO:0007669"/>
    <property type="project" value="InterPro"/>
</dbReference>
<name>A0A7J5A9G9_9FLAO</name>
<dbReference type="Pfam" id="PF02805">
    <property type="entry name" value="Ada_Zn_binding"/>
    <property type="match status" value="1"/>
</dbReference>
<dbReference type="GO" id="GO:0008168">
    <property type="term" value="F:methyltransferase activity"/>
    <property type="evidence" value="ECO:0007669"/>
    <property type="project" value="InterPro"/>
</dbReference>
<dbReference type="AlphaFoldDB" id="A0A7J5A9G9"/>
<dbReference type="OrthoDB" id="894286at2"/>
<evidence type="ECO:0000313" key="3">
    <source>
        <dbReference type="EMBL" id="KAB1154210.1"/>
    </source>
</evidence>
<keyword evidence="4" id="KW-1185">Reference proteome</keyword>
<organism evidence="3 4">
    <name type="scientific">Tenacibaculum aiptasiae</name>
    <dbReference type="NCBI Taxonomy" id="426481"/>
    <lineage>
        <taxon>Bacteria</taxon>
        <taxon>Pseudomonadati</taxon>
        <taxon>Bacteroidota</taxon>
        <taxon>Flavobacteriia</taxon>
        <taxon>Flavobacteriales</taxon>
        <taxon>Flavobacteriaceae</taxon>
        <taxon>Tenacibaculum</taxon>
    </lineage>
</organism>
<keyword evidence="1" id="KW-0010">Activator</keyword>